<sequence>MFALALPITVQSFITSSLNLIDNVMVGRLGEAPIASVGLANQYIFIFTLCIMGINAGASIFMAQFWGKKDVKNIKTFLGVNITIGLIASILFGLGAAFFSEEIMMILSQDSEVITLGSSYLKIVSISCLVMSFTQAYSSALRSTEQVKLPMYASLIGVLTNAFLNWVFIFGNLGAPIMGVSGAALATTIARFIEMIFIISVIYITNNKVAAKLKDMFTFNFNTIKVYFKTSWSVIANELVWSIGLTAYSIAYARIGTNAVATMQIATTLNNLFLVLLVGLASAATIIIGNKIGANEEEVAREYSHNIAKMSIVIGFLLGIVIWLMAPLVLKPFNVTTETYTSTIKVLKIMAVFFTLRSYNMVMIIGVFRGGGDTTFAMLLQGCTIWFYSVPISFIGAILLKLPIEGVFFLICTEEIIKAIFQTRRLKTGKWLKNVISDIEIPNNLELEM</sequence>
<dbReference type="GO" id="GO:0042910">
    <property type="term" value="F:xenobiotic transmembrane transporter activity"/>
    <property type="evidence" value="ECO:0007669"/>
    <property type="project" value="InterPro"/>
</dbReference>
<organism evidence="8 9">
    <name type="scientific">Clostridium tarantellae</name>
    <dbReference type="NCBI Taxonomy" id="39493"/>
    <lineage>
        <taxon>Bacteria</taxon>
        <taxon>Bacillati</taxon>
        <taxon>Bacillota</taxon>
        <taxon>Clostridia</taxon>
        <taxon>Eubacteriales</taxon>
        <taxon>Clostridiaceae</taxon>
        <taxon>Clostridium</taxon>
    </lineage>
</organism>
<evidence type="ECO:0000256" key="3">
    <source>
        <dbReference type="ARBA" id="ARBA00022475"/>
    </source>
</evidence>
<dbReference type="InterPro" id="IPR002528">
    <property type="entry name" value="MATE_fam"/>
</dbReference>
<dbReference type="NCBIfam" id="TIGR00797">
    <property type="entry name" value="matE"/>
    <property type="match status" value="1"/>
</dbReference>
<evidence type="ECO:0000256" key="2">
    <source>
        <dbReference type="ARBA" id="ARBA00022448"/>
    </source>
</evidence>
<evidence type="ECO:0000256" key="1">
    <source>
        <dbReference type="ARBA" id="ARBA00004651"/>
    </source>
</evidence>
<feature type="transmembrane region" description="Helical" evidence="7">
    <location>
        <begin position="119"/>
        <end position="137"/>
    </location>
</feature>
<feature type="transmembrane region" description="Helical" evidence="7">
    <location>
        <begin position="78"/>
        <end position="99"/>
    </location>
</feature>
<comment type="caution">
    <text evidence="8">The sequence shown here is derived from an EMBL/GenBank/DDBJ whole genome shotgun (WGS) entry which is preliminary data.</text>
</comment>
<dbReference type="PIRSF" id="PIRSF006603">
    <property type="entry name" value="DinF"/>
    <property type="match status" value="1"/>
</dbReference>
<feature type="transmembrane region" description="Helical" evidence="7">
    <location>
        <begin position="310"/>
        <end position="329"/>
    </location>
</feature>
<name>A0A6I1MMN5_9CLOT</name>
<dbReference type="GO" id="GO:0015297">
    <property type="term" value="F:antiporter activity"/>
    <property type="evidence" value="ECO:0007669"/>
    <property type="project" value="InterPro"/>
</dbReference>
<dbReference type="InterPro" id="IPR047135">
    <property type="entry name" value="YsiQ"/>
</dbReference>
<feature type="transmembrane region" description="Helical" evidence="7">
    <location>
        <begin position="226"/>
        <end position="251"/>
    </location>
</feature>
<proteinExistence type="predicted"/>
<dbReference type="OrthoDB" id="9780160at2"/>
<evidence type="ECO:0000256" key="7">
    <source>
        <dbReference type="SAM" id="Phobius"/>
    </source>
</evidence>
<feature type="transmembrane region" description="Helical" evidence="7">
    <location>
        <begin position="183"/>
        <end position="205"/>
    </location>
</feature>
<feature type="transmembrane region" description="Helical" evidence="7">
    <location>
        <begin position="271"/>
        <end position="289"/>
    </location>
</feature>
<dbReference type="GO" id="GO:0005886">
    <property type="term" value="C:plasma membrane"/>
    <property type="evidence" value="ECO:0007669"/>
    <property type="project" value="UniProtKB-SubCell"/>
</dbReference>
<evidence type="ECO:0000313" key="8">
    <source>
        <dbReference type="EMBL" id="MPQ42191.1"/>
    </source>
</evidence>
<keyword evidence="5 7" id="KW-1133">Transmembrane helix</keyword>
<gene>
    <name evidence="8" type="ORF">GBZ86_00230</name>
</gene>
<evidence type="ECO:0000256" key="6">
    <source>
        <dbReference type="ARBA" id="ARBA00023136"/>
    </source>
</evidence>
<feature type="transmembrane region" description="Helical" evidence="7">
    <location>
        <begin position="43"/>
        <end position="66"/>
    </location>
</feature>
<evidence type="ECO:0000256" key="4">
    <source>
        <dbReference type="ARBA" id="ARBA00022692"/>
    </source>
</evidence>
<dbReference type="CDD" id="cd13134">
    <property type="entry name" value="MATE_like_8"/>
    <property type="match status" value="1"/>
</dbReference>
<keyword evidence="4 7" id="KW-0812">Transmembrane</keyword>
<feature type="transmembrane region" description="Helical" evidence="7">
    <location>
        <begin position="149"/>
        <end position="171"/>
    </location>
</feature>
<keyword evidence="2" id="KW-0813">Transport</keyword>
<feature type="transmembrane region" description="Helical" evidence="7">
    <location>
        <begin position="375"/>
        <end position="400"/>
    </location>
</feature>
<dbReference type="PANTHER" id="PTHR42925">
    <property type="entry name" value="MULTIDRUG AND TOXIN EFFLUX PROTEIN MATE FAMILY"/>
    <property type="match status" value="1"/>
</dbReference>
<reference evidence="8 9" key="1">
    <citation type="submission" date="2019-10" db="EMBL/GenBank/DDBJ databases">
        <title>The Genome Sequence of Clostridium tarantellae Isolated from Fish Brain.</title>
        <authorList>
            <person name="Bano L."/>
            <person name="Kiel M."/>
            <person name="Sales G."/>
            <person name="Doxey A.C."/>
            <person name="Mansfield M.J."/>
            <person name="Schiavone M."/>
            <person name="Rossetto O."/>
            <person name="Pirazzini M."/>
            <person name="Dobrindt U."/>
            <person name="Montecucco C."/>
        </authorList>
    </citation>
    <scope>NUCLEOTIDE SEQUENCE [LARGE SCALE GENOMIC DNA]</scope>
    <source>
        <strain evidence="8 9">DSM 3997</strain>
    </source>
</reference>
<evidence type="ECO:0000256" key="5">
    <source>
        <dbReference type="ARBA" id="ARBA00022989"/>
    </source>
</evidence>
<dbReference type="EMBL" id="WHJC01000001">
    <property type="protein sequence ID" value="MPQ42191.1"/>
    <property type="molecule type" value="Genomic_DNA"/>
</dbReference>
<accession>A0A6I1MMN5</accession>
<dbReference type="AlphaFoldDB" id="A0A6I1MMN5"/>
<feature type="transmembrane region" description="Helical" evidence="7">
    <location>
        <begin position="349"/>
        <end position="368"/>
    </location>
</feature>
<comment type="subcellular location">
    <subcellularLocation>
        <location evidence="1">Cell membrane</location>
        <topology evidence="1">Multi-pass membrane protein</topology>
    </subcellularLocation>
</comment>
<keyword evidence="9" id="KW-1185">Reference proteome</keyword>
<keyword evidence="3" id="KW-1003">Cell membrane</keyword>
<evidence type="ECO:0000313" key="9">
    <source>
        <dbReference type="Proteomes" id="UP000430345"/>
    </source>
</evidence>
<dbReference type="PANTHER" id="PTHR42925:SF2">
    <property type="entry name" value="NA+ DRIVEN MULTIDRUG EFFLUX PUMP"/>
    <property type="match status" value="1"/>
</dbReference>
<keyword evidence="6 7" id="KW-0472">Membrane</keyword>
<dbReference type="InterPro" id="IPR048279">
    <property type="entry name" value="MdtK-like"/>
</dbReference>
<protein>
    <submittedName>
        <fullName evidence="8">MATE family efflux transporter</fullName>
    </submittedName>
</protein>
<dbReference type="Pfam" id="PF01554">
    <property type="entry name" value="MatE"/>
    <property type="match status" value="2"/>
</dbReference>
<dbReference type="Proteomes" id="UP000430345">
    <property type="component" value="Unassembled WGS sequence"/>
</dbReference>